<dbReference type="OMA" id="RRWQLGF"/>
<dbReference type="InterPro" id="IPR013875">
    <property type="entry name" value="Pam17"/>
</dbReference>
<evidence type="ECO:0000256" key="5">
    <source>
        <dbReference type="ARBA" id="ARBA00022792"/>
    </source>
</evidence>
<evidence type="ECO:0000256" key="1">
    <source>
        <dbReference type="ARBA" id="ARBA00004448"/>
    </source>
</evidence>
<keyword evidence="7" id="KW-0809">Transit peptide</keyword>
<protein>
    <recommendedName>
        <fullName evidence="12">Presequence translocated-associated motor subunit PAM17</fullName>
    </recommendedName>
</protein>
<dbReference type="OrthoDB" id="5970083at2759"/>
<evidence type="ECO:0000256" key="7">
    <source>
        <dbReference type="ARBA" id="ARBA00022946"/>
    </source>
</evidence>
<evidence type="ECO:0000256" key="2">
    <source>
        <dbReference type="ARBA" id="ARBA00006837"/>
    </source>
</evidence>
<reference evidence="14 15" key="1">
    <citation type="journal article" date="2011" name="PLoS Pathog.">
        <title>Endophytic Life Strategies Decoded by Genome and Transcriptome Analyses of the Mutualistic Root Symbiont Piriformospora indica.</title>
        <authorList>
            <person name="Zuccaro A."/>
            <person name="Lahrmann U."/>
            <person name="Guldener U."/>
            <person name="Langen G."/>
            <person name="Pfiffi S."/>
            <person name="Biedenkopf D."/>
            <person name="Wong P."/>
            <person name="Samans B."/>
            <person name="Grimm C."/>
            <person name="Basiewicz M."/>
            <person name="Murat C."/>
            <person name="Martin F."/>
            <person name="Kogel K.H."/>
        </authorList>
    </citation>
    <scope>NUCLEOTIDE SEQUENCE [LARGE SCALE GENOMIC DNA]</scope>
    <source>
        <strain evidence="14 15">DSM 11827</strain>
    </source>
</reference>
<organism evidence="14 15">
    <name type="scientific">Serendipita indica (strain DSM 11827)</name>
    <name type="common">Root endophyte fungus</name>
    <name type="synonym">Piriformospora indica</name>
    <dbReference type="NCBI Taxonomy" id="1109443"/>
    <lineage>
        <taxon>Eukaryota</taxon>
        <taxon>Fungi</taxon>
        <taxon>Dikarya</taxon>
        <taxon>Basidiomycota</taxon>
        <taxon>Agaricomycotina</taxon>
        <taxon>Agaricomycetes</taxon>
        <taxon>Sebacinales</taxon>
        <taxon>Serendipitaceae</taxon>
        <taxon>Serendipita</taxon>
    </lineage>
</organism>
<keyword evidence="4 12" id="KW-0812">Transmembrane</keyword>
<dbReference type="Proteomes" id="UP000007148">
    <property type="component" value="Unassembled WGS sequence"/>
</dbReference>
<evidence type="ECO:0000256" key="6">
    <source>
        <dbReference type="ARBA" id="ARBA00022927"/>
    </source>
</evidence>
<evidence type="ECO:0000256" key="11">
    <source>
        <dbReference type="ARBA" id="ARBA00023136"/>
    </source>
</evidence>
<comment type="similarity">
    <text evidence="2 12">Belongs to the PAM17 family.</text>
</comment>
<dbReference type="Pfam" id="PF08566">
    <property type="entry name" value="Pam17"/>
    <property type="match status" value="1"/>
</dbReference>
<evidence type="ECO:0000256" key="9">
    <source>
        <dbReference type="ARBA" id="ARBA00023010"/>
    </source>
</evidence>
<comment type="function">
    <text evidence="12">Component of the PAM complex, a complex required for the translocation of transit peptide-containing proteins from the inner membrane into the mitochondrial matrix in an ATP-dependent manner.</text>
</comment>
<keyword evidence="10 12" id="KW-0496">Mitochondrion</keyword>
<dbReference type="STRING" id="1109443.G4T7L5"/>
<evidence type="ECO:0000256" key="12">
    <source>
        <dbReference type="RuleBase" id="RU367146"/>
    </source>
</evidence>
<dbReference type="HOGENOM" id="CLU_068297_2_0_1"/>
<comment type="subunit">
    <text evidence="12">Component of the PAM complex.</text>
</comment>
<feature type="region of interest" description="Disordered" evidence="13">
    <location>
        <begin position="1"/>
        <end position="24"/>
    </location>
</feature>
<gene>
    <name evidence="14" type="ORF">PIIN_01147</name>
</gene>
<dbReference type="InParanoid" id="G4T7L5"/>
<dbReference type="eggNOG" id="ENOG502S1B1">
    <property type="taxonomic scope" value="Eukaryota"/>
</dbReference>
<comment type="subcellular location">
    <subcellularLocation>
        <location evidence="1 12">Mitochondrion inner membrane</location>
        <topology evidence="1 12">Multi-pass membrane protein</topology>
    </subcellularLocation>
</comment>
<evidence type="ECO:0000256" key="4">
    <source>
        <dbReference type="ARBA" id="ARBA00022692"/>
    </source>
</evidence>
<keyword evidence="9 12" id="KW-0811">Translocation</keyword>
<evidence type="ECO:0000256" key="10">
    <source>
        <dbReference type="ARBA" id="ARBA00023128"/>
    </source>
</evidence>
<dbReference type="GO" id="GO:0001405">
    <property type="term" value="C:PAM complex, Tim23 associated import motor"/>
    <property type="evidence" value="ECO:0007669"/>
    <property type="project" value="UniProtKB-UniRule"/>
</dbReference>
<evidence type="ECO:0000313" key="15">
    <source>
        <dbReference type="Proteomes" id="UP000007148"/>
    </source>
</evidence>
<sequence>MLVNVRNNSSNSTTSSAHKTPSPETVSAGEILSWCDYLSIRGKKRRWEMATTIPITVTAGAAGAAYFGVNMPQFMGLDPLVMAILGILGTSGLGYLVGPIIGSQIWRLTHRKLLPLIEDKEREFHKHIKRNRVDPSTQSTSNPVPDFYGEKIGSMKDYRQWLRDQARYRRKASWGAATK</sequence>
<dbReference type="AlphaFoldDB" id="G4T7L5"/>
<evidence type="ECO:0000256" key="13">
    <source>
        <dbReference type="SAM" id="MobiDB-lite"/>
    </source>
</evidence>
<keyword evidence="5 12" id="KW-0999">Mitochondrion inner membrane</keyword>
<comment type="caution">
    <text evidence="14">The sequence shown here is derived from an EMBL/GenBank/DDBJ whole genome shotgun (WGS) entry which is preliminary data.</text>
</comment>
<dbReference type="FunCoup" id="G4T7L5">
    <property type="interactions" value="33"/>
</dbReference>
<feature type="compositionally biased region" description="Low complexity" evidence="13">
    <location>
        <begin position="7"/>
        <end position="16"/>
    </location>
</feature>
<evidence type="ECO:0000256" key="3">
    <source>
        <dbReference type="ARBA" id="ARBA00022448"/>
    </source>
</evidence>
<keyword evidence="6 12" id="KW-0653">Protein transport</keyword>
<name>G4T7L5_SERID</name>
<dbReference type="PANTHER" id="PTHR28021">
    <property type="entry name" value="PRESEQUENCE TRANSLOCATED-ASSOCIATED MOTOR SUBUNIT PAM17, MITOCHONDRIAL"/>
    <property type="match status" value="1"/>
</dbReference>
<feature type="transmembrane region" description="Helical" evidence="12">
    <location>
        <begin position="49"/>
        <end position="68"/>
    </location>
</feature>
<feature type="transmembrane region" description="Helical" evidence="12">
    <location>
        <begin position="80"/>
        <end position="102"/>
    </location>
</feature>
<dbReference type="GO" id="GO:0030150">
    <property type="term" value="P:protein import into mitochondrial matrix"/>
    <property type="evidence" value="ECO:0007669"/>
    <property type="project" value="UniProtKB-UniRule"/>
</dbReference>
<keyword evidence="3 12" id="KW-0813">Transport</keyword>
<dbReference type="EMBL" id="CAFZ01000012">
    <property type="protein sequence ID" value="CCA67316.1"/>
    <property type="molecule type" value="Genomic_DNA"/>
</dbReference>
<keyword evidence="8 12" id="KW-1133">Transmembrane helix</keyword>
<accession>G4T7L5</accession>
<keyword evidence="11 12" id="KW-0472">Membrane</keyword>
<evidence type="ECO:0000313" key="14">
    <source>
        <dbReference type="EMBL" id="CCA67316.1"/>
    </source>
</evidence>
<keyword evidence="15" id="KW-1185">Reference proteome</keyword>
<proteinExistence type="inferred from homology"/>
<dbReference type="PANTHER" id="PTHR28021:SF1">
    <property type="entry name" value="PRESEQUENCE TRANSLOCATED-ASSOCIATED MOTOR SUBUNIT PAM17, MITOCHONDRIAL"/>
    <property type="match status" value="1"/>
</dbReference>
<evidence type="ECO:0000256" key="8">
    <source>
        <dbReference type="ARBA" id="ARBA00022989"/>
    </source>
</evidence>